<comment type="catalytic activity">
    <reaction evidence="4">
        <text>a D-aminoacyl-tRNA + H2O = a tRNA + a D-alpha-amino acid + H(+)</text>
        <dbReference type="Rhea" id="RHEA:13953"/>
        <dbReference type="Rhea" id="RHEA-COMP:10123"/>
        <dbReference type="Rhea" id="RHEA-COMP:10124"/>
        <dbReference type="ChEBI" id="CHEBI:15377"/>
        <dbReference type="ChEBI" id="CHEBI:15378"/>
        <dbReference type="ChEBI" id="CHEBI:59871"/>
        <dbReference type="ChEBI" id="CHEBI:78442"/>
        <dbReference type="ChEBI" id="CHEBI:79333"/>
        <dbReference type="EC" id="3.1.1.96"/>
    </reaction>
</comment>
<reference evidence="7 8" key="1">
    <citation type="submission" date="2018-01" db="EMBL/GenBank/DDBJ databases">
        <title>Metagenomic assembled genomes from two thermal pools in the Uzon Caldera, Kamchatka, Russia.</title>
        <authorList>
            <person name="Wilkins L."/>
            <person name="Ettinger C."/>
        </authorList>
    </citation>
    <scope>NUCLEOTIDE SEQUENCE [LARGE SCALE GENOMIC DNA]</scope>
    <source>
        <strain evidence="7">ZAV-06</strain>
    </source>
</reference>
<dbReference type="GeneID" id="12450127"/>
<sequence>MRALVTFSYQDPAGVGMAEELKKISGSEIEIKGFDVNDVEFSFLEDFKEYNAFIVLSMHMSEAGIPCLTVHHTGNLTSKALLGGRPREISVSFPRLSGFLIKKIHSLVSYYGLAEKMKVSYEATHHGPTNITRPLVYVEIGSSEKEWKDKELQKLMAEAVYDAYMLLKEDRLPDCEKAIGFGGGHYSERHTKISIENNVCFGHLVPKYAIKEGIDSFVLDQIYDKNYEGINSVYAEKKIGTREFREEIEKKAKERNVKFVYF</sequence>
<evidence type="ECO:0000313" key="6">
    <source>
        <dbReference type="EMBL" id="MBE9391423.1"/>
    </source>
</evidence>
<evidence type="ECO:0000256" key="1">
    <source>
        <dbReference type="ARBA" id="ARBA00022723"/>
    </source>
</evidence>
<evidence type="ECO:0000256" key="3">
    <source>
        <dbReference type="ARBA" id="ARBA00022833"/>
    </source>
</evidence>
<comment type="subunit">
    <text evidence="4">Monomer.</text>
</comment>
<comment type="caution">
    <text evidence="7">The sequence shown here is derived from an EMBL/GenBank/DDBJ whole genome shotgun (WGS) entry which is preliminary data.</text>
</comment>
<dbReference type="RefSeq" id="WP_014558172.1">
    <property type="nucleotide sequence ID" value="NZ_DSFH01000043.1"/>
</dbReference>
<dbReference type="PIRSF" id="PIRSF016210">
    <property type="entry name" value="UCP016210"/>
    <property type="match status" value="1"/>
</dbReference>
<dbReference type="GO" id="GO:0008270">
    <property type="term" value="F:zinc ion binding"/>
    <property type="evidence" value="ECO:0007669"/>
    <property type="project" value="UniProtKB-UniRule"/>
</dbReference>
<dbReference type="EC" id="3.1.1.96" evidence="4"/>
<keyword evidence="2 4" id="KW-0378">Hydrolase</keyword>
<comment type="catalytic activity">
    <reaction evidence="4">
        <text>glycyl-tRNA(Ala) + H2O = tRNA(Ala) + glycine + H(+)</text>
        <dbReference type="Rhea" id="RHEA:53744"/>
        <dbReference type="Rhea" id="RHEA-COMP:9657"/>
        <dbReference type="Rhea" id="RHEA-COMP:13640"/>
        <dbReference type="ChEBI" id="CHEBI:15377"/>
        <dbReference type="ChEBI" id="CHEBI:15378"/>
        <dbReference type="ChEBI" id="CHEBI:57305"/>
        <dbReference type="ChEBI" id="CHEBI:78442"/>
        <dbReference type="ChEBI" id="CHEBI:78522"/>
        <dbReference type="EC" id="3.1.1.96"/>
    </reaction>
</comment>
<dbReference type="EMBL" id="PNIM01000009">
    <property type="protein sequence ID" value="PMB75645.1"/>
    <property type="molecule type" value="Genomic_DNA"/>
</dbReference>
<reference evidence="6" key="3">
    <citation type="submission" date="2020-10" db="EMBL/GenBank/DDBJ databases">
        <title>Fervidococcus fontis strain 3639Fd - the first crenarchaeon capable of growth on lipids.</title>
        <authorList>
            <person name="Kochetkova T.V."/>
            <person name="Elcheninov A.G."/>
            <person name="Toschakov S.V."/>
            <person name="Kublanov I.V."/>
        </authorList>
    </citation>
    <scope>NUCLEOTIDE SEQUENCE</scope>
    <source>
        <strain evidence="6">3639Fd</strain>
    </source>
</reference>
<reference evidence="5" key="2">
    <citation type="journal article" date="2020" name="mSystems">
        <title>Genome- and Community-Level Interaction Insights into Carbon Utilization and Element Cycling Functions of Hydrothermarchaeota in Hydrothermal Sediment.</title>
        <authorList>
            <person name="Zhou Z."/>
            <person name="Liu Y."/>
            <person name="Xu W."/>
            <person name="Pan J."/>
            <person name="Luo Z.H."/>
            <person name="Li M."/>
        </authorList>
    </citation>
    <scope>NUCLEOTIDE SEQUENCE [LARGE SCALE GENOMIC DNA]</scope>
    <source>
        <strain evidence="5">SpSt-1261</strain>
    </source>
</reference>
<comment type="function">
    <text evidence="4">D-aminoacyl-tRNA deacylase with broad substrate specificity. By recycling D-aminoacyl-tRNA to D-amino acids and free tRNA molecules, this enzyme counteracts the toxicity associated with the formation of D-aminoacyl-tRNA entities in vivo.</text>
</comment>
<dbReference type="PANTHER" id="PTHR34667">
    <property type="entry name" value="D-AMINOACYL-TRNA DEACYLASE"/>
    <property type="match status" value="1"/>
</dbReference>
<evidence type="ECO:0000256" key="4">
    <source>
        <dbReference type="HAMAP-Rule" id="MF_00562"/>
    </source>
</evidence>
<comment type="similarity">
    <text evidence="4">Belongs to the DtdA deacylase family.</text>
</comment>
<keyword evidence="3 4" id="KW-0862">Zinc</keyword>
<dbReference type="InterPro" id="IPR018033">
    <property type="entry name" value="Deacylase_DtdA_archaea"/>
</dbReference>
<dbReference type="Proteomes" id="UP000652307">
    <property type="component" value="Unassembled WGS sequence"/>
</dbReference>
<dbReference type="EMBL" id="DSFH01000043">
    <property type="protein sequence ID" value="HEW63980.1"/>
    <property type="molecule type" value="Genomic_DNA"/>
</dbReference>
<dbReference type="PANTHER" id="PTHR34667:SF1">
    <property type="entry name" value="D-AMINOACYL-TRNA DEACYLASE"/>
    <property type="match status" value="1"/>
</dbReference>
<dbReference type="SUPFAM" id="SSF142535">
    <property type="entry name" value="AF0625-like"/>
    <property type="match status" value="1"/>
</dbReference>
<keyword evidence="1 4" id="KW-0479">Metal-binding</keyword>
<dbReference type="EMBL" id="JADEZV010000003">
    <property type="protein sequence ID" value="MBE9391423.1"/>
    <property type="molecule type" value="Genomic_DNA"/>
</dbReference>
<dbReference type="Proteomes" id="UP000237153">
    <property type="component" value="Unassembled WGS sequence"/>
</dbReference>
<dbReference type="GO" id="GO:0051499">
    <property type="term" value="F:D-aminoacyl-tRNA deacylase activity"/>
    <property type="evidence" value="ECO:0007669"/>
    <property type="project" value="UniProtKB-UniRule"/>
</dbReference>
<evidence type="ECO:0000313" key="5">
    <source>
        <dbReference type="EMBL" id="HEW63980.1"/>
    </source>
</evidence>
<dbReference type="AlphaFoldDB" id="A0A2J6N2S6"/>
<dbReference type="Pfam" id="PF04414">
    <property type="entry name" value="tRNA_deacylase"/>
    <property type="match status" value="1"/>
</dbReference>
<dbReference type="Proteomes" id="UP000886076">
    <property type="component" value="Unassembled WGS sequence"/>
</dbReference>
<dbReference type="Gene3D" id="3.40.630.50">
    <property type="entry name" value="AF0625-like"/>
    <property type="match status" value="1"/>
</dbReference>
<protein>
    <recommendedName>
        <fullName evidence="4">D-aminoacyl-tRNA deacylase</fullName>
        <ecNumber evidence="4">3.1.1.96</ecNumber>
    </recommendedName>
</protein>
<evidence type="ECO:0000313" key="8">
    <source>
        <dbReference type="Proteomes" id="UP000237153"/>
    </source>
</evidence>
<comment type="cofactor">
    <cofactor evidence="4">
        <name>Zn(2+)</name>
        <dbReference type="ChEBI" id="CHEBI:29105"/>
    </cofactor>
    <text evidence="4">Binds 2 Zn(2+) ions per subunit.</text>
</comment>
<organism evidence="7 8">
    <name type="scientific">Fervidicoccus fontis</name>
    <dbReference type="NCBI Taxonomy" id="683846"/>
    <lineage>
        <taxon>Archaea</taxon>
        <taxon>Thermoproteota</taxon>
        <taxon>Thermoprotei</taxon>
        <taxon>Fervidicoccales</taxon>
        <taxon>Fervidicoccaceae</taxon>
        <taxon>Fervidicoccus</taxon>
    </lineage>
</organism>
<dbReference type="GO" id="GO:0019478">
    <property type="term" value="P:D-amino acid catabolic process"/>
    <property type="evidence" value="ECO:0007669"/>
    <property type="project" value="UniProtKB-UniRule"/>
</dbReference>
<dbReference type="OMA" id="VMICRHE"/>
<proteinExistence type="inferred from homology"/>
<gene>
    <name evidence="4" type="primary">dtdA</name>
    <name evidence="7" type="ORF">C0188_02305</name>
    <name evidence="5" type="ORF">ENO39_02850</name>
    <name evidence="6" type="ORF">IOK49_04970</name>
</gene>
<evidence type="ECO:0000313" key="7">
    <source>
        <dbReference type="EMBL" id="PMB75645.1"/>
    </source>
</evidence>
<evidence type="ECO:0000256" key="2">
    <source>
        <dbReference type="ARBA" id="ARBA00022801"/>
    </source>
</evidence>
<dbReference type="InterPro" id="IPR007508">
    <property type="entry name" value="DtdA"/>
</dbReference>
<accession>A0A2J6N2S6</accession>
<dbReference type="Gene3D" id="3.40.50.10700">
    <property type="entry name" value="AF0625-like"/>
    <property type="match status" value="1"/>
</dbReference>
<name>A0A2J6N2S6_9CREN</name>
<dbReference type="HAMAP" id="MF_00562">
    <property type="entry name" value="Deacylase_DtdA"/>
    <property type="match status" value="1"/>
</dbReference>